<feature type="transmembrane region" description="Helical" evidence="9">
    <location>
        <begin position="337"/>
        <end position="358"/>
    </location>
</feature>
<feature type="transmembrane region" description="Helical" evidence="9">
    <location>
        <begin position="903"/>
        <end position="922"/>
    </location>
</feature>
<proteinExistence type="predicted"/>
<dbReference type="CDD" id="cd03244">
    <property type="entry name" value="ABCC_MRP_domain2"/>
    <property type="match status" value="1"/>
</dbReference>
<protein>
    <submittedName>
        <fullName evidence="13">ATP-binding cassette subfamily C member 4 isoform X1</fullName>
    </submittedName>
</protein>
<dbReference type="GO" id="GO:0005524">
    <property type="term" value="F:ATP binding"/>
    <property type="evidence" value="ECO:0007669"/>
    <property type="project" value="UniProtKB-KW"/>
</dbReference>
<dbReference type="InterPro" id="IPR003439">
    <property type="entry name" value="ABC_transporter-like_ATP-bd"/>
</dbReference>
<dbReference type="PROSITE" id="PS50893">
    <property type="entry name" value="ABC_TRANSPORTER_2"/>
    <property type="match status" value="2"/>
</dbReference>
<feature type="transmembrane region" description="Helical" evidence="9">
    <location>
        <begin position="145"/>
        <end position="163"/>
    </location>
</feature>
<dbReference type="InterPro" id="IPR017871">
    <property type="entry name" value="ABC_transporter-like_CS"/>
</dbReference>
<dbReference type="InterPro" id="IPR050173">
    <property type="entry name" value="ABC_transporter_C-like"/>
</dbReference>
<evidence type="ECO:0000256" key="6">
    <source>
        <dbReference type="ARBA" id="ARBA00022989"/>
    </source>
</evidence>
<feature type="transmembrane region" description="Helical" evidence="9">
    <location>
        <begin position="1002"/>
        <end position="1033"/>
    </location>
</feature>
<accession>A0A6J0C6H7</accession>
<dbReference type="SUPFAM" id="SSF90123">
    <property type="entry name" value="ABC transporter transmembrane region"/>
    <property type="match status" value="2"/>
</dbReference>
<keyword evidence="12" id="KW-1185">Reference proteome</keyword>
<dbReference type="Proteomes" id="UP000829291">
    <property type="component" value="Chromosome 5"/>
</dbReference>
<dbReference type="OrthoDB" id="6500128at2759"/>
<dbReference type="InterPro" id="IPR036640">
    <property type="entry name" value="ABC1_TM_sf"/>
</dbReference>
<dbReference type="PANTHER" id="PTHR24223">
    <property type="entry name" value="ATP-BINDING CASSETTE SUB-FAMILY C"/>
    <property type="match status" value="1"/>
</dbReference>
<name>A0A6J0C6H7_NEOLC</name>
<dbReference type="GO" id="GO:0016020">
    <property type="term" value="C:membrane"/>
    <property type="evidence" value="ECO:0007669"/>
    <property type="project" value="UniProtKB-SubCell"/>
</dbReference>
<keyword evidence="6 9" id="KW-1133">Transmembrane helix</keyword>
<gene>
    <name evidence="13" type="primary">LOC107226000</name>
</gene>
<dbReference type="Gene3D" id="3.40.50.300">
    <property type="entry name" value="P-loop containing nucleotide triphosphate hydrolases"/>
    <property type="match status" value="2"/>
</dbReference>
<feature type="transmembrane region" description="Helical" evidence="9">
    <location>
        <begin position="364"/>
        <end position="388"/>
    </location>
</feature>
<dbReference type="GeneID" id="107226000"/>
<keyword evidence="7 9" id="KW-0472">Membrane</keyword>
<dbReference type="GO" id="GO:0140359">
    <property type="term" value="F:ABC-type transporter activity"/>
    <property type="evidence" value="ECO:0007669"/>
    <property type="project" value="InterPro"/>
</dbReference>
<dbReference type="RefSeq" id="XP_015522147.2">
    <property type="nucleotide sequence ID" value="XM_015666661.2"/>
</dbReference>
<evidence type="ECO:0000256" key="8">
    <source>
        <dbReference type="SAM" id="MobiDB-lite"/>
    </source>
</evidence>
<organism evidence="13">
    <name type="scientific">Neodiprion lecontei</name>
    <name type="common">Redheaded pine sawfly</name>
    <dbReference type="NCBI Taxonomy" id="441921"/>
    <lineage>
        <taxon>Eukaryota</taxon>
        <taxon>Metazoa</taxon>
        <taxon>Ecdysozoa</taxon>
        <taxon>Arthropoda</taxon>
        <taxon>Hexapoda</taxon>
        <taxon>Insecta</taxon>
        <taxon>Pterygota</taxon>
        <taxon>Neoptera</taxon>
        <taxon>Endopterygota</taxon>
        <taxon>Hymenoptera</taxon>
        <taxon>Tenthredinoidea</taxon>
        <taxon>Diprionidae</taxon>
        <taxon>Diprioninae</taxon>
        <taxon>Neodiprion</taxon>
    </lineage>
</organism>
<evidence type="ECO:0000256" key="1">
    <source>
        <dbReference type="ARBA" id="ARBA00004370"/>
    </source>
</evidence>
<evidence type="ECO:0000259" key="11">
    <source>
        <dbReference type="PROSITE" id="PS50929"/>
    </source>
</evidence>
<evidence type="ECO:0000256" key="9">
    <source>
        <dbReference type="SAM" id="Phobius"/>
    </source>
</evidence>
<feature type="domain" description="ABC transporter" evidence="10">
    <location>
        <begin position="438"/>
        <end position="675"/>
    </location>
</feature>
<dbReference type="InParanoid" id="A0A6J0C6H7"/>
<feature type="domain" description="ABC transmembrane type-1" evidence="11">
    <location>
        <begin position="750"/>
        <end position="1077"/>
    </location>
</feature>
<comment type="subcellular location">
    <subcellularLocation>
        <location evidence="1">Membrane</location>
    </subcellularLocation>
</comment>
<feature type="domain" description="ABC transporter" evidence="10">
    <location>
        <begin position="1106"/>
        <end position="1337"/>
    </location>
</feature>
<feature type="transmembrane region" description="Helical" evidence="9">
    <location>
        <begin position="742"/>
        <end position="763"/>
    </location>
</feature>
<dbReference type="PROSITE" id="PS50929">
    <property type="entry name" value="ABC_TM1F"/>
    <property type="match status" value="2"/>
</dbReference>
<dbReference type="Pfam" id="PF00005">
    <property type="entry name" value="ABC_tran"/>
    <property type="match status" value="2"/>
</dbReference>
<dbReference type="Gene3D" id="1.20.1560.10">
    <property type="entry name" value="ABC transporter type 1, transmembrane domain"/>
    <property type="match status" value="2"/>
</dbReference>
<evidence type="ECO:0000313" key="12">
    <source>
        <dbReference type="Proteomes" id="UP000829291"/>
    </source>
</evidence>
<evidence type="ECO:0000256" key="7">
    <source>
        <dbReference type="ARBA" id="ARBA00023136"/>
    </source>
</evidence>
<evidence type="ECO:0000256" key="5">
    <source>
        <dbReference type="ARBA" id="ARBA00022840"/>
    </source>
</evidence>
<evidence type="ECO:0000256" key="4">
    <source>
        <dbReference type="ARBA" id="ARBA00022741"/>
    </source>
</evidence>
<reference evidence="13" key="1">
    <citation type="submission" date="2025-08" db="UniProtKB">
        <authorList>
            <consortium name="RefSeq"/>
        </authorList>
    </citation>
    <scope>IDENTIFICATION</scope>
    <source>
        <tissue evidence="13">Thorax and Abdomen</tissue>
    </source>
</reference>
<dbReference type="InterPro" id="IPR011527">
    <property type="entry name" value="ABC1_TM_dom"/>
</dbReference>
<dbReference type="PANTHER" id="PTHR24223:SF415">
    <property type="entry name" value="FI20190P1"/>
    <property type="match status" value="1"/>
</dbReference>
<dbReference type="InterPro" id="IPR027417">
    <property type="entry name" value="P-loop_NTPase"/>
</dbReference>
<dbReference type="SUPFAM" id="SSF52540">
    <property type="entry name" value="P-loop containing nucleoside triphosphate hydrolases"/>
    <property type="match status" value="2"/>
</dbReference>
<dbReference type="GO" id="GO:0016887">
    <property type="term" value="F:ATP hydrolysis activity"/>
    <property type="evidence" value="ECO:0007669"/>
    <property type="project" value="InterPro"/>
</dbReference>
<keyword evidence="5 13" id="KW-0067">ATP-binding</keyword>
<keyword evidence="2" id="KW-0813">Transport</keyword>
<feature type="region of interest" description="Disordered" evidence="8">
    <location>
        <begin position="683"/>
        <end position="709"/>
    </location>
</feature>
<keyword evidence="4" id="KW-0547">Nucleotide-binding</keyword>
<feature type="transmembrane region" description="Helical" evidence="9">
    <location>
        <begin position="99"/>
        <end position="125"/>
    </location>
</feature>
<feature type="transmembrane region" description="Helical" evidence="9">
    <location>
        <begin position="219"/>
        <end position="241"/>
    </location>
</feature>
<feature type="transmembrane region" description="Helical" evidence="9">
    <location>
        <begin position="928"/>
        <end position="945"/>
    </location>
</feature>
<feature type="compositionally biased region" description="Acidic residues" evidence="8">
    <location>
        <begin position="683"/>
        <end position="692"/>
    </location>
</feature>
<dbReference type="KEGG" id="nlo:107226000"/>
<evidence type="ECO:0000259" key="10">
    <source>
        <dbReference type="PROSITE" id="PS50893"/>
    </source>
</evidence>
<dbReference type="SMART" id="SM00382">
    <property type="entry name" value="AAA"/>
    <property type="match status" value="2"/>
</dbReference>
<feature type="transmembrane region" description="Helical" evidence="9">
    <location>
        <begin position="247"/>
        <end position="266"/>
    </location>
</feature>
<sequence>MESTEERRDRKNLEERSNIFSRLIFGWTLPIFWKGAKHNLTLQDLYDPLKSDESERLGDRLESEWKKELIKAERQFLLIKNGKKQPKPRPSLTWALIRVLWAPYAIQGLLIFVNVVVLRILQPIFQGWIINYFNDKEKQMTRNEALLYAGYLVVVTYGIIFTGRHNNLRTRQIGMCARVACCSLLYRKILQLDQTAMNNAIAGQVTNLMSNDVARLDDLLFYSQYIWLMPFQVLLIGYVMWQSVGVASLAGIGILLMHAIPFQWYLSNISAKLRSAIAARTDKRVQFMSELISGIQVVKMYAWEKPFEFMVSKTRALEMKLIGNTTYLTGIRLSFTILLEEITLFATLITFVLAGNTLTANSTFVIFTLFTALQLTSATFLPQAIVMARETAVSLERITDFLLLNEIKIPEKVKLESKHGRKCMERIKNEWLEKGIGIEMVNAATNWVYGHLPPTLSNVSIDVTSQSLSVLVGSVGSGKSSLLHLILGELKVGGGSFAFYTSVNGIKTNKDSGDIRISYASQDPWLFSASIRENILFGQPYDKIRYHEVTRVCALVKDFEQWPNGDSSFIGERGASLSGGQRARINLARAIYRDADVYLLDDPLSAVDTRVGRQLFEECIISFLKGKTRILVTHQLQYLRQADSVIVLDHGAVKYQGSYEELVHSSIHLLACQKLEKSDEDKEVEECDEVDTESNKATPAGMNGGDRMTKNCERIQDSRDVTEEKVERGVVSRQLIWKYFSAGGNLSSLIFITTIFIIGQLAISVTDYWVSYWTNQEAVRTKLQSYKSSANDTQYRNGTVGLQHEIDSSSQSQWFDEFGLLNVIPSIYIYAGFVISCIIFVTLRNMLFLRMCINASHNIHSEMFANLLQATMRFFNTNPSGRILNRFSKDIGTMDELLPKTMLESLQILFGMIGSFTMVALVNPWMTIPIVVICGIIYIIGLFYIRTAQDLKRFEGIAKSPVFSHVNSTLDGLPTIRSRGHLEQSLLRKEFDRLQDKHTGTWYLTVAGTAVLGLILDTCLGTFTACVCFSFILMDNETFLGGSVGLAISQSLVMTGTVQYGIRQIAEAISLMTSVERVLQYTKLPKEDPFTTGKPLPDNWPSDGRLIFKNVSMKYAENKPPALKDINIKINPGWKVGIVGRTGAGKSSLVSALFRLTGEGLDGIIELDGIDTKSVGLQELRPRISIIPQEPILFSATLRYNLDPFEQYSNTELWHSIRAVELGNVVSSLDIPVDGGGANFSVGQRQLICLARAILKNNQLLVLDEATANIDRSTDNLIQNAIRQRFATCTVLTIAHRLNTIMDSDRVLVMGEGRILEFDHPYLLLKDPNSHFSQMLQQTGKAIAHKLAKISEDSYQLSCDCRKTSDFILEVHQPLDTQ</sequence>
<keyword evidence="3 9" id="KW-0812">Transmembrane</keyword>
<evidence type="ECO:0000256" key="3">
    <source>
        <dbReference type="ARBA" id="ARBA00022692"/>
    </source>
</evidence>
<evidence type="ECO:0000313" key="13">
    <source>
        <dbReference type="RefSeq" id="XP_015522147.2"/>
    </source>
</evidence>
<dbReference type="InterPro" id="IPR003593">
    <property type="entry name" value="AAA+_ATPase"/>
</dbReference>
<feature type="transmembrane region" description="Helical" evidence="9">
    <location>
        <begin position="823"/>
        <end position="843"/>
    </location>
</feature>
<dbReference type="Pfam" id="PF00664">
    <property type="entry name" value="ABC_membrane"/>
    <property type="match status" value="2"/>
</dbReference>
<dbReference type="CDD" id="cd03250">
    <property type="entry name" value="ABCC_MRP_domain1"/>
    <property type="match status" value="1"/>
</dbReference>
<dbReference type="PROSITE" id="PS00211">
    <property type="entry name" value="ABC_TRANSPORTER_1"/>
    <property type="match status" value="2"/>
</dbReference>
<feature type="domain" description="ABC transmembrane type-1" evidence="11">
    <location>
        <begin position="106"/>
        <end position="389"/>
    </location>
</feature>
<evidence type="ECO:0000256" key="2">
    <source>
        <dbReference type="ARBA" id="ARBA00022448"/>
    </source>
</evidence>